<dbReference type="Pfam" id="PF02518">
    <property type="entry name" value="HATPase_c"/>
    <property type="match status" value="1"/>
</dbReference>
<dbReference type="PROSITE" id="PS50110">
    <property type="entry name" value="RESPONSE_REGULATORY"/>
    <property type="match status" value="1"/>
</dbReference>
<evidence type="ECO:0000256" key="1">
    <source>
        <dbReference type="ARBA" id="ARBA00000085"/>
    </source>
</evidence>
<accession>A0A0F6W0B8</accession>
<dbReference type="STRING" id="927083.DB32_001367"/>
<dbReference type="SMART" id="SM00387">
    <property type="entry name" value="HATPase_c"/>
    <property type="match status" value="1"/>
</dbReference>
<dbReference type="EC" id="2.7.13.3" evidence="2"/>
<dbReference type="PANTHER" id="PTHR43065">
    <property type="entry name" value="SENSOR HISTIDINE KINASE"/>
    <property type="match status" value="1"/>
</dbReference>
<dbReference type="PROSITE" id="PS50109">
    <property type="entry name" value="HIS_KIN"/>
    <property type="match status" value="1"/>
</dbReference>
<dbReference type="InterPro" id="IPR004358">
    <property type="entry name" value="Sig_transdc_His_kin-like_C"/>
</dbReference>
<dbReference type="SUPFAM" id="SSF47384">
    <property type="entry name" value="Homodimeric domain of signal transducing histidine kinase"/>
    <property type="match status" value="1"/>
</dbReference>
<sequence>MHHPLDDARARLFARFVVEHVSDPVLVLDGDGAVRSTNHAVSPELVAFFDGASASPEVHALLARLRQDGRANGELARPLPDGRTSHLRVEGALVEQHAVIIARDVSTEREASDELRVLRRVEALGAVATSVVHDVNNLLTPVLLLSGHLARHLDGSAWAELARHIESAAHRASVLARDVLAFARPGRARWTPVDVSRVMLELRPFVERLAGEAVDVALELSPGLDPVTLDRTALENAVLNLVANARDAMPNGGRLTIQSVADPASRSIALQVRDTGIGMSEHVRARAFDRFFTTKGHGNGLGLASVRRFADEAGATIDVESAPGRGTTVTLRLPCVPHAADDAARAEAVRGRETVLIVEADGQIRRALAYVLEAAGYGVVEADGPDSALAALADASISLALVDARLASPSAALARALSERPTRVLVMIGDHGSARGVVPGAPTLHKAFSEPDLLRVVRAALDVAR</sequence>
<comment type="catalytic activity">
    <reaction evidence="1">
        <text>ATP + protein L-histidine = ADP + protein N-phospho-L-histidine.</text>
        <dbReference type="EC" id="2.7.13.3"/>
    </reaction>
</comment>
<dbReference type="KEGG" id="samy:DB32_001367"/>
<dbReference type="SMART" id="SM00388">
    <property type="entry name" value="HisKA"/>
    <property type="match status" value="1"/>
</dbReference>
<dbReference type="Gene3D" id="1.10.287.130">
    <property type="match status" value="1"/>
</dbReference>
<dbReference type="Gene3D" id="3.40.50.2300">
    <property type="match status" value="1"/>
</dbReference>
<feature type="domain" description="Histidine kinase" evidence="10">
    <location>
        <begin position="130"/>
        <end position="337"/>
    </location>
</feature>
<dbReference type="InterPro" id="IPR005467">
    <property type="entry name" value="His_kinase_dom"/>
</dbReference>
<evidence type="ECO:0000259" key="10">
    <source>
        <dbReference type="PROSITE" id="PS50109"/>
    </source>
</evidence>
<evidence type="ECO:0000256" key="6">
    <source>
        <dbReference type="ARBA" id="ARBA00022777"/>
    </source>
</evidence>
<dbReference type="CDD" id="cd00082">
    <property type="entry name" value="HisKA"/>
    <property type="match status" value="1"/>
</dbReference>
<evidence type="ECO:0000256" key="5">
    <source>
        <dbReference type="ARBA" id="ARBA00022741"/>
    </source>
</evidence>
<evidence type="ECO:0000313" key="12">
    <source>
        <dbReference type="EMBL" id="AKF04218.1"/>
    </source>
</evidence>
<keyword evidence="8" id="KW-0902">Two-component regulatory system</keyword>
<dbReference type="Gene3D" id="3.30.565.10">
    <property type="entry name" value="Histidine kinase-like ATPase, C-terminal domain"/>
    <property type="match status" value="1"/>
</dbReference>
<dbReference type="SUPFAM" id="SSF52172">
    <property type="entry name" value="CheY-like"/>
    <property type="match status" value="1"/>
</dbReference>
<evidence type="ECO:0000259" key="11">
    <source>
        <dbReference type="PROSITE" id="PS50110"/>
    </source>
</evidence>
<keyword evidence="6 12" id="KW-0418">Kinase</keyword>
<dbReference type="InterPro" id="IPR001789">
    <property type="entry name" value="Sig_transdc_resp-reg_receiver"/>
</dbReference>
<evidence type="ECO:0000256" key="9">
    <source>
        <dbReference type="PROSITE-ProRule" id="PRU00169"/>
    </source>
</evidence>
<keyword evidence="4" id="KW-0808">Transferase</keyword>
<protein>
    <recommendedName>
        <fullName evidence="2">histidine kinase</fullName>
        <ecNumber evidence="2">2.7.13.3</ecNumber>
    </recommendedName>
</protein>
<keyword evidence="3 9" id="KW-0597">Phosphoprotein</keyword>
<dbReference type="PRINTS" id="PR00344">
    <property type="entry name" value="BCTRLSENSOR"/>
</dbReference>
<dbReference type="GO" id="GO:0000155">
    <property type="term" value="F:phosphorelay sensor kinase activity"/>
    <property type="evidence" value="ECO:0007669"/>
    <property type="project" value="InterPro"/>
</dbReference>
<dbReference type="SUPFAM" id="SSF55874">
    <property type="entry name" value="ATPase domain of HSP90 chaperone/DNA topoisomerase II/histidine kinase"/>
    <property type="match status" value="1"/>
</dbReference>
<evidence type="ECO:0000313" key="13">
    <source>
        <dbReference type="Proteomes" id="UP000034883"/>
    </source>
</evidence>
<evidence type="ECO:0000256" key="8">
    <source>
        <dbReference type="ARBA" id="ARBA00023012"/>
    </source>
</evidence>
<evidence type="ECO:0000256" key="4">
    <source>
        <dbReference type="ARBA" id="ARBA00022679"/>
    </source>
</evidence>
<dbReference type="AlphaFoldDB" id="A0A0F6W0B8"/>
<keyword evidence="7" id="KW-0067">ATP-binding</keyword>
<keyword evidence="13" id="KW-1185">Reference proteome</keyword>
<dbReference type="Proteomes" id="UP000034883">
    <property type="component" value="Chromosome"/>
</dbReference>
<dbReference type="InterPro" id="IPR003594">
    <property type="entry name" value="HATPase_dom"/>
</dbReference>
<dbReference type="InterPro" id="IPR036097">
    <property type="entry name" value="HisK_dim/P_sf"/>
</dbReference>
<organism evidence="12 13">
    <name type="scientific">Sandaracinus amylolyticus</name>
    <dbReference type="NCBI Taxonomy" id="927083"/>
    <lineage>
        <taxon>Bacteria</taxon>
        <taxon>Pseudomonadati</taxon>
        <taxon>Myxococcota</taxon>
        <taxon>Polyangia</taxon>
        <taxon>Polyangiales</taxon>
        <taxon>Sandaracinaceae</taxon>
        <taxon>Sandaracinus</taxon>
    </lineage>
</organism>
<gene>
    <name evidence="12" type="ORF">DB32_001367</name>
</gene>
<dbReference type="InterPro" id="IPR036890">
    <property type="entry name" value="HATPase_C_sf"/>
</dbReference>
<feature type="domain" description="Response regulatory" evidence="11">
    <location>
        <begin position="354"/>
        <end position="461"/>
    </location>
</feature>
<dbReference type="InterPro" id="IPR003661">
    <property type="entry name" value="HisK_dim/P_dom"/>
</dbReference>
<evidence type="ECO:0000256" key="3">
    <source>
        <dbReference type="ARBA" id="ARBA00022553"/>
    </source>
</evidence>
<dbReference type="GO" id="GO:0005524">
    <property type="term" value="F:ATP binding"/>
    <property type="evidence" value="ECO:0007669"/>
    <property type="project" value="UniProtKB-KW"/>
</dbReference>
<evidence type="ECO:0000256" key="2">
    <source>
        <dbReference type="ARBA" id="ARBA00012438"/>
    </source>
</evidence>
<reference evidence="12 13" key="1">
    <citation type="submission" date="2015-03" db="EMBL/GenBank/DDBJ databases">
        <title>Genome assembly of Sandaracinus amylolyticus DSM 53668.</title>
        <authorList>
            <person name="Sharma G."/>
            <person name="Subramanian S."/>
        </authorList>
    </citation>
    <scope>NUCLEOTIDE SEQUENCE [LARGE SCALE GENOMIC DNA]</scope>
    <source>
        <strain evidence="12 13">DSM 53668</strain>
    </source>
</reference>
<evidence type="ECO:0000256" key="7">
    <source>
        <dbReference type="ARBA" id="ARBA00022840"/>
    </source>
</evidence>
<feature type="modified residue" description="4-aspartylphosphate" evidence="9">
    <location>
        <position position="403"/>
    </location>
</feature>
<dbReference type="InterPro" id="IPR011006">
    <property type="entry name" value="CheY-like_superfamily"/>
</dbReference>
<dbReference type="PANTHER" id="PTHR43065:SF46">
    <property type="entry name" value="C4-DICARBOXYLATE TRANSPORT SENSOR PROTEIN DCTB"/>
    <property type="match status" value="1"/>
</dbReference>
<keyword evidence="5" id="KW-0547">Nucleotide-binding</keyword>
<proteinExistence type="predicted"/>
<dbReference type="EMBL" id="CP011125">
    <property type="protein sequence ID" value="AKF04218.1"/>
    <property type="molecule type" value="Genomic_DNA"/>
</dbReference>
<name>A0A0F6W0B8_9BACT</name>